<dbReference type="STRING" id="27342.A0A0H2R9E2"/>
<dbReference type="PANTHER" id="PTHR21192">
    <property type="entry name" value="NUCLEAR PROTEIN E3-3"/>
    <property type="match status" value="1"/>
</dbReference>
<dbReference type="Proteomes" id="UP000053477">
    <property type="component" value="Unassembled WGS sequence"/>
</dbReference>
<evidence type="ECO:0000313" key="2">
    <source>
        <dbReference type="Proteomes" id="UP000053477"/>
    </source>
</evidence>
<gene>
    <name evidence="1" type="ORF">SCHPADRAFT_880544</name>
</gene>
<organism evidence="1 2">
    <name type="scientific">Schizopora paradoxa</name>
    <dbReference type="NCBI Taxonomy" id="27342"/>
    <lineage>
        <taxon>Eukaryota</taxon>
        <taxon>Fungi</taxon>
        <taxon>Dikarya</taxon>
        <taxon>Basidiomycota</taxon>
        <taxon>Agaricomycotina</taxon>
        <taxon>Agaricomycetes</taxon>
        <taxon>Hymenochaetales</taxon>
        <taxon>Schizoporaceae</taxon>
        <taxon>Schizopora</taxon>
    </lineage>
</organism>
<evidence type="ECO:0000313" key="1">
    <source>
        <dbReference type="EMBL" id="KLO08459.1"/>
    </source>
</evidence>
<dbReference type="PANTHER" id="PTHR21192:SF2">
    <property type="entry name" value="NADH DEHYDROGENASE [UBIQUINONE] 1 ALPHA SUBCOMPLEX ASSEMBLY FACTOR 3"/>
    <property type="match status" value="1"/>
</dbReference>
<dbReference type="InterPro" id="IPR007523">
    <property type="entry name" value="NDUFAF3/AAMDC"/>
</dbReference>
<proteinExistence type="predicted"/>
<name>A0A0H2R9E2_9AGAM</name>
<sequence>MLPATAIRLSRCLPRYSVLSTRQHTFRRSLHASSRLYDAASPTKLHNILEGGVAPAVQVRTVTPAGIELHDGLTIPGACIFIDGQVFMWKVPNSLVAFGSNNAKPASPWSMPGWGKEYFELFDVVIPKPEILLLGTGSTVSHPPPSIRSYLNSIGIQLDVFDTWNACTTYNLLAEEGRRVAAALLPLSPNASR</sequence>
<dbReference type="Gene3D" id="3.40.1230.10">
    <property type="entry name" value="MTH938-like"/>
    <property type="match status" value="1"/>
</dbReference>
<dbReference type="InterPro" id="IPR036748">
    <property type="entry name" value="MTH938-like_sf"/>
</dbReference>
<dbReference type="OrthoDB" id="20681at2759"/>
<dbReference type="SUPFAM" id="SSF64076">
    <property type="entry name" value="MTH938-like"/>
    <property type="match status" value="1"/>
</dbReference>
<dbReference type="InParanoid" id="A0A0H2R9E2"/>
<reference evidence="1 2" key="1">
    <citation type="submission" date="2015-04" db="EMBL/GenBank/DDBJ databases">
        <title>Complete genome sequence of Schizopora paradoxa KUC8140, a cosmopolitan wood degrader in East Asia.</title>
        <authorList>
            <consortium name="DOE Joint Genome Institute"/>
            <person name="Min B."/>
            <person name="Park H."/>
            <person name="Jang Y."/>
            <person name="Kim J.-J."/>
            <person name="Kim K.H."/>
            <person name="Pangilinan J."/>
            <person name="Lipzen A."/>
            <person name="Riley R."/>
            <person name="Grigoriev I.V."/>
            <person name="Spatafora J.W."/>
            <person name="Choi I.-G."/>
        </authorList>
    </citation>
    <scope>NUCLEOTIDE SEQUENCE [LARGE SCALE GENOMIC DNA]</scope>
    <source>
        <strain evidence="1 2">KUC8140</strain>
    </source>
</reference>
<protein>
    <recommendedName>
        <fullName evidence="3">NADH dehydrogenase [ubiquinone] 1 alpha subcomplex assembly factor 3</fullName>
    </recommendedName>
</protein>
<dbReference type="EMBL" id="KQ086091">
    <property type="protein sequence ID" value="KLO08459.1"/>
    <property type="molecule type" value="Genomic_DNA"/>
</dbReference>
<dbReference type="AlphaFoldDB" id="A0A0H2R9E2"/>
<dbReference type="GO" id="GO:0032981">
    <property type="term" value="P:mitochondrial respiratory chain complex I assembly"/>
    <property type="evidence" value="ECO:0007669"/>
    <property type="project" value="TreeGrafter"/>
</dbReference>
<accession>A0A0H2R9E2</accession>
<evidence type="ECO:0008006" key="3">
    <source>
        <dbReference type="Google" id="ProtNLM"/>
    </source>
</evidence>
<dbReference type="GO" id="GO:0005743">
    <property type="term" value="C:mitochondrial inner membrane"/>
    <property type="evidence" value="ECO:0007669"/>
    <property type="project" value="TreeGrafter"/>
</dbReference>
<dbReference type="Pfam" id="PF04430">
    <property type="entry name" value="DUF498"/>
    <property type="match status" value="1"/>
</dbReference>
<keyword evidence="2" id="KW-1185">Reference proteome</keyword>